<keyword evidence="1" id="KW-0808">Transferase</keyword>
<name>A0A160PGY7_9HYPH</name>
<keyword evidence="1" id="KW-0418">Kinase</keyword>
<dbReference type="Proteomes" id="UP000218288">
    <property type="component" value="Chromosome"/>
</dbReference>
<organism evidence="1 2">
    <name type="scientific">Methylorubrum populi</name>
    <dbReference type="NCBI Taxonomy" id="223967"/>
    <lineage>
        <taxon>Bacteria</taxon>
        <taxon>Pseudomonadati</taxon>
        <taxon>Pseudomonadota</taxon>
        <taxon>Alphaproteobacteria</taxon>
        <taxon>Hyphomicrobiales</taxon>
        <taxon>Methylobacteriaceae</taxon>
        <taxon>Methylorubrum</taxon>
    </lineage>
</organism>
<dbReference type="GO" id="GO:0016301">
    <property type="term" value="F:kinase activity"/>
    <property type="evidence" value="ECO:0007669"/>
    <property type="project" value="UniProtKB-KW"/>
</dbReference>
<evidence type="ECO:0000313" key="1">
    <source>
        <dbReference type="EMBL" id="BAU92599.1"/>
    </source>
</evidence>
<protein>
    <submittedName>
        <fullName evidence="1">GAF sensor hybrid histidine kinase</fullName>
    </submittedName>
</protein>
<proteinExistence type="predicted"/>
<gene>
    <name evidence="1" type="ORF">MPPM_3994</name>
</gene>
<sequence length="89" mass="9795">MSLILLAESSEVGRASTLLAKTAFVPSERPRWVHPDSHKSPRPRIPSLRHSTWTFQSSTPSASPKPAIIIDDEMDNQQGYPLKGGAQET</sequence>
<accession>A0A160PGY7</accession>
<reference evidence="1 2" key="1">
    <citation type="journal article" date="2016" name="Genome Announc.">
        <title>Complete Genome Sequence of Methylobacterium populi P-1M, Isolated from Pink-Pigmented Household Biofilm.</title>
        <authorList>
            <person name="Morohoshi T."/>
            <person name="Ikeda T."/>
        </authorList>
    </citation>
    <scope>NUCLEOTIDE SEQUENCE [LARGE SCALE GENOMIC DNA]</scope>
    <source>
        <strain evidence="1 2">P-1M</strain>
    </source>
</reference>
<dbReference type="AlphaFoldDB" id="A0A160PGY7"/>
<dbReference type="EMBL" id="AP014809">
    <property type="protein sequence ID" value="BAU92599.1"/>
    <property type="molecule type" value="Genomic_DNA"/>
</dbReference>
<evidence type="ECO:0000313" key="2">
    <source>
        <dbReference type="Proteomes" id="UP000218288"/>
    </source>
</evidence>